<sequence>MLVEDDKDDQFFFKTAVDEIHPEIVVHVVESGHAAILEMLDTPPDIIISDYNMPVMNAHELWLEVSRTKPDIPFITMSANANLKVADNFRPTYLFEKPDSYDGLKALLGRLILGDLAESSYPHLVLRFR</sequence>
<dbReference type="InterPro" id="IPR001789">
    <property type="entry name" value="Sig_transdc_resp-reg_receiver"/>
</dbReference>
<dbReference type="GO" id="GO:0000160">
    <property type="term" value="P:phosphorelay signal transduction system"/>
    <property type="evidence" value="ECO:0007669"/>
    <property type="project" value="InterPro"/>
</dbReference>
<evidence type="ECO:0000259" key="2">
    <source>
        <dbReference type="PROSITE" id="PS50110"/>
    </source>
</evidence>
<reference evidence="3" key="1">
    <citation type="journal article" date="2014" name="Int. J. Syst. Evol. Microbiol.">
        <title>Complete genome sequence of Corynebacterium casei LMG S-19264T (=DSM 44701T), isolated from a smear-ripened cheese.</title>
        <authorList>
            <consortium name="US DOE Joint Genome Institute (JGI-PGF)"/>
            <person name="Walter F."/>
            <person name="Albersmeier A."/>
            <person name="Kalinowski J."/>
            <person name="Ruckert C."/>
        </authorList>
    </citation>
    <scope>NUCLEOTIDE SEQUENCE</scope>
    <source>
        <strain evidence="3">CGMCC 1.15290</strain>
    </source>
</reference>
<protein>
    <recommendedName>
        <fullName evidence="2">Response regulatory domain-containing protein</fullName>
    </recommendedName>
</protein>
<evidence type="ECO:0000313" key="4">
    <source>
        <dbReference type="Proteomes" id="UP000627292"/>
    </source>
</evidence>
<dbReference type="Gene3D" id="3.40.50.2300">
    <property type="match status" value="1"/>
</dbReference>
<keyword evidence="1" id="KW-0597">Phosphoprotein</keyword>
<keyword evidence="4" id="KW-1185">Reference proteome</keyword>
<reference evidence="3" key="2">
    <citation type="submission" date="2020-09" db="EMBL/GenBank/DDBJ databases">
        <authorList>
            <person name="Sun Q."/>
            <person name="Zhou Y."/>
        </authorList>
    </citation>
    <scope>NUCLEOTIDE SEQUENCE</scope>
    <source>
        <strain evidence="3">CGMCC 1.15290</strain>
    </source>
</reference>
<accession>A0A917J2F3</accession>
<dbReference type="AlphaFoldDB" id="A0A917J2F3"/>
<gene>
    <name evidence="3" type="ORF">GCM10011379_45020</name>
</gene>
<proteinExistence type="predicted"/>
<dbReference type="SUPFAM" id="SSF52172">
    <property type="entry name" value="CheY-like"/>
    <property type="match status" value="1"/>
</dbReference>
<dbReference type="EMBL" id="BMIB01000004">
    <property type="protein sequence ID" value="GGH77930.1"/>
    <property type="molecule type" value="Genomic_DNA"/>
</dbReference>
<dbReference type="CDD" id="cd00156">
    <property type="entry name" value="REC"/>
    <property type="match status" value="1"/>
</dbReference>
<dbReference type="Pfam" id="PF00072">
    <property type="entry name" value="Response_reg"/>
    <property type="match status" value="1"/>
</dbReference>
<name>A0A917J2F3_9BACT</name>
<feature type="domain" description="Response regulatory" evidence="2">
    <location>
        <begin position="1"/>
        <end position="112"/>
    </location>
</feature>
<evidence type="ECO:0000313" key="3">
    <source>
        <dbReference type="EMBL" id="GGH77930.1"/>
    </source>
</evidence>
<evidence type="ECO:0000256" key="1">
    <source>
        <dbReference type="PROSITE-ProRule" id="PRU00169"/>
    </source>
</evidence>
<organism evidence="3 4">
    <name type="scientific">Filimonas zeae</name>
    <dbReference type="NCBI Taxonomy" id="1737353"/>
    <lineage>
        <taxon>Bacteria</taxon>
        <taxon>Pseudomonadati</taxon>
        <taxon>Bacteroidota</taxon>
        <taxon>Chitinophagia</taxon>
        <taxon>Chitinophagales</taxon>
        <taxon>Chitinophagaceae</taxon>
        <taxon>Filimonas</taxon>
    </lineage>
</organism>
<feature type="modified residue" description="4-aspartylphosphate" evidence="1">
    <location>
        <position position="50"/>
    </location>
</feature>
<dbReference type="Proteomes" id="UP000627292">
    <property type="component" value="Unassembled WGS sequence"/>
</dbReference>
<dbReference type="InterPro" id="IPR011006">
    <property type="entry name" value="CheY-like_superfamily"/>
</dbReference>
<dbReference type="PROSITE" id="PS50110">
    <property type="entry name" value="RESPONSE_REGULATORY"/>
    <property type="match status" value="1"/>
</dbReference>
<comment type="caution">
    <text evidence="3">The sequence shown here is derived from an EMBL/GenBank/DDBJ whole genome shotgun (WGS) entry which is preliminary data.</text>
</comment>